<reference evidence="6 7" key="1">
    <citation type="submission" date="2017-10" db="EMBL/GenBank/DDBJ databases">
        <title>Draft genome of Longibacter Salinarum.</title>
        <authorList>
            <person name="Goh K.M."/>
            <person name="Shamsir M.S."/>
            <person name="Lim S.W."/>
        </authorList>
    </citation>
    <scope>NUCLEOTIDE SEQUENCE [LARGE SCALE GENOMIC DNA]</scope>
    <source>
        <strain evidence="6 7">KCTC 52045</strain>
    </source>
</reference>
<dbReference type="GO" id="GO:1901911">
    <property type="term" value="P:adenosine 5'-(hexahydrogen pentaphosphate) catabolic process"/>
    <property type="evidence" value="ECO:0007669"/>
    <property type="project" value="TreeGrafter"/>
</dbReference>
<dbReference type="GO" id="GO:0005737">
    <property type="term" value="C:cytoplasm"/>
    <property type="evidence" value="ECO:0007669"/>
    <property type="project" value="TreeGrafter"/>
</dbReference>
<dbReference type="GO" id="GO:1901909">
    <property type="term" value="P:diadenosine hexaphosphate catabolic process"/>
    <property type="evidence" value="ECO:0007669"/>
    <property type="project" value="TreeGrafter"/>
</dbReference>
<dbReference type="InterPro" id="IPR047198">
    <property type="entry name" value="DDP-like_NUDIX"/>
</dbReference>
<dbReference type="CDD" id="cd04666">
    <property type="entry name" value="NUDIX_DIPP2_like_Nudt4"/>
    <property type="match status" value="1"/>
</dbReference>
<dbReference type="AlphaFoldDB" id="A0A2A8CUA2"/>
<proteinExistence type="predicted"/>
<evidence type="ECO:0000259" key="5">
    <source>
        <dbReference type="PROSITE" id="PS51462"/>
    </source>
</evidence>
<dbReference type="EMBL" id="PDEQ01000009">
    <property type="protein sequence ID" value="PEN11482.1"/>
    <property type="molecule type" value="Genomic_DNA"/>
</dbReference>
<dbReference type="GO" id="GO:0008486">
    <property type="term" value="F:diphosphoinositol-polyphosphate diphosphatase activity"/>
    <property type="evidence" value="ECO:0007669"/>
    <property type="project" value="TreeGrafter"/>
</dbReference>
<protein>
    <recommendedName>
        <fullName evidence="5">Nudix hydrolase domain-containing protein</fullName>
    </recommendedName>
</protein>
<dbReference type="GO" id="GO:1901907">
    <property type="term" value="P:diadenosine pentaphosphate catabolic process"/>
    <property type="evidence" value="ECO:0007669"/>
    <property type="project" value="TreeGrafter"/>
</dbReference>
<evidence type="ECO:0000256" key="1">
    <source>
        <dbReference type="ARBA" id="ARBA00001946"/>
    </source>
</evidence>
<evidence type="ECO:0000256" key="4">
    <source>
        <dbReference type="ARBA" id="ARBA00022842"/>
    </source>
</evidence>
<dbReference type="PANTHER" id="PTHR12629:SF0">
    <property type="entry name" value="DIPHOSPHOINOSITOL-POLYPHOSPHATE DIPHOSPHATASE"/>
    <property type="match status" value="1"/>
</dbReference>
<dbReference type="InterPro" id="IPR000086">
    <property type="entry name" value="NUDIX_hydrolase_dom"/>
</dbReference>
<dbReference type="PANTHER" id="PTHR12629">
    <property type="entry name" value="DIPHOSPHOINOSITOL POLYPHOSPHATE PHOSPHOHYDROLASE"/>
    <property type="match status" value="1"/>
</dbReference>
<dbReference type="GO" id="GO:0000298">
    <property type="term" value="F:endopolyphosphatase activity"/>
    <property type="evidence" value="ECO:0007669"/>
    <property type="project" value="TreeGrafter"/>
</dbReference>
<comment type="caution">
    <text evidence="6">The sequence shown here is derived from an EMBL/GenBank/DDBJ whole genome shotgun (WGS) entry which is preliminary data.</text>
</comment>
<gene>
    <name evidence="6" type="ORF">CRI94_15735</name>
</gene>
<evidence type="ECO:0000313" key="6">
    <source>
        <dbReference type="EMBL" id="PEN11482.1"/>
    </source>
</evidence>
<evidence type="ECO:0000313" key="7">
    <source>
        <dbReference type="Proteomes" id="UP000220102"/>
    </source>
</evidence>
<keyword evidence="2" id="KW-0479">Metal-binding</keyword>
<dbReference type="InterPro" id="IPR015797">
    <property type="entry name" value="NUDIX_hydrolase-like_dom_sf"/>
</dbReference>
<keyword evidence="7" id="KW-1185">Reference proteome</keyword>
<keyword evidence="4" id="KW-0460">Magnesium</keyword>
<dbReference type="RefSeq" id="WP_098078148.1">
    <property type="nucleotide sequence ID" value="NZ_PDEQ01000009.1"/>
</dbReference>
<dbReference type="Proteomes" id="UP000220102">
    <property type="component" value="Unassembled WGS sequence"/>
</dbReference>
<dbReference type="GO" id="GO:0071543">
    <property type="term" value="P:diphosphoinositol polyphosphate metabolic process"/>
    <property type="evidence" value="ECO:0007669"/>
    <property type="project" value="TreeGrafter"/>
</dbReference>
<evidence type="ECO:0000256" key="2">
    <source>
        <dbReference type="ARBA" id="ARBA00022723"/>
    </source>
</evidence>
<feature type="domain" description="Nudix hydrolase" evidence="5">
    <location>
        <begin position="1"/>
        <end position="125"/>
    </location>
</feature>
<dbReference type="PROSITE" id="PS51462">
    <property type="entry name" value="NUDIX"/>
    <property type="match status" value="1"/>
</dbReference>
<comment type="cofactor">
    <cofactor evidence="1">
        <name>Mg(2+)</name>
        <dbReference type="ChEBI" id="CHEBI:18420"/>
    </cofactor>
</comment>
<dbReference type="GO" id="GO:0034431">
    <property type="term" value="F:bis(5'-adenosyl)-hexaphosphatase activity"/>
    <property type="evidence" value="ECO:0007669"/>
    <property type="project" value="TreeGrafter"/>
</dbReference>
<accession>A0A2A8CUA2</accession>
<name>A0A2A8CUA2_9BACT</name>
<dbReference type="OrthoDB" id="9810154at2"/>
<dbReference type="Gene3D" id="3.90.79.10">
    <property type="entry name" value="Nucleoside Triphosphate Pyrophosphohydrolase"/>
    <property type="match status" value="1"/>
</dbReference>
<evidence type="ECO:0000256" key="3">
    <source>
        <dbReference type="ARBA" id="ARBA00022801"/>
    </source>
</evidence>
<dbReference type="GO" id="GO:0046872">
    <property type="term" value="F:metal ion binding"/>
    <property type="evidence" value="ECO:0007669"/>
    <property type="project" value="UniProtKB-KW"/>
</dbReference>
<sequence>MSIEQVGAIPFRRVADRVEFLIITTRTSGRWICPKGNIEPEHGKPGSACLEALEEAGVEGTLVQPELGTYRHSGETTIRMWLLHVEQIHDEWPEDHERQRQWLTASDALSTVDEPGLAELMETATSRLNSD</sequence>
<keyword evidence="3" id="KW-0378">Hydrolase</keyword>
<organism evidence="6 7">
    <name type="scientific">Longibacter salinarum</name>
    <dbReference type="NCBI Taxonomy" id="1850348"/>
    <lineage>
        <taxon>Bacteria</taxon>
        <taxon>Pseudomonadati</taxon>
        <taxon>Rhodothermota</taxon>
        <taxon>Rhodothermia</taxon>
        <taxon>Rhodothermales</taxon>
        <taxon>Salisaetaceae</taxon>
        <taxon>Longibacter</taxon>
    </lineage>
</organism>
<dbReference type="SUPFAM" id="SSF55811">
    <property type="entry name" value="Nudix"/>
    <property type="match status" value="1"/>
</dbReference>
<dbReference type="GO" id="GO:0034432">
    <property type="term" value="F:bis(5'-adenosyl)-pentaphosphatase activity"/>
    <property type="evidence" value="ECO:0007669"/>
    <property type="project" value="TreeGrafter"/>
</dbReference>